<feature type="transmembrane region" description="Helical" evidence="1">
    <location>
        <begin position="6"/>
        <end position="24"/>
    </location>
</feature>
<keyword evidence="1" id="KW-1133">Transmembrane helix</keyword>
<organism evidence="2 3">
    <name type="scientific">Actinomadura vinacea</name>
    <dbReference type="NCBI Taxonomy" id="115336"/>
    <lineage>
        <taxon>Bacteria</taxon>
        <taxon>Bacillati</taxon>
        <taxon>Actinomycetota</taxon>
        <taxon>Actinomycetes</taxon>
        <taxon>Streptosporangiales</taxon>
        <taxon>Thermomonosporaceae</taxon>
        <taxon>Actinomadura</taxon>
    </lineage>
</organism>
<sequence>MWLNLIFLSVASLTVGFVLGWFVASPRRWTDRFEPAEQTDDLSSFTRRA</sequence>
<accession>A0ABP5VR21</accession>
<comment type="caution">
    <text evidence="2">The sequence shown here is derived from an EMBL/GenBank/DDBJ whole genome shotgun (WGS) entry which is preliminary data.</text>
</comment>
<evidence type="ECO:0000313" key="2">
    <source>
        <dbReference type="EMBL" id="GAA2407871.1"/>
    </source>
</evidence>
<dbReference type="EMBL" id="BAAARW010000005">
    <property type="protein sequence ID" value="GAA2407871.1"/>
    <property type="molecule type" value="Genomic_DNA"/>
</dbReference>
<evidence type="ECO:0008006" key="4">
    <source>
        <dbReference type="Google" id="ProtNLM"/>
    </source>
</evidence>
<dbReference type="Proteomes" id="UP001501231">
    <property type="component" value="Unassembled WGS sequence"/>
</dbReference>
<protein>
    <recommendedName>
        <fullName evidence="4">LapA family protein</fullName>
    </recommendedName>
</protein>
<evidence type="ECO:0000313" key="3">
    <source>
        <dbReference type="Proteomes" id="UP001501231"/>
    </source>
</evidence>
<reference evidence="3" key="1">
    <citation type="journal article" date="2019" name="Int. J. Syst. Evol. Microbiol.">
        <title>The Global Catalogue of Microorganisms (GCM) 10K type strain sequencing project: providing services to taxonomists for standard genome sequencing and annotation.</title>
        <authorList>
            <consortium name="The Broad Institute Genomics Platform"/>
            <consortium name="The Broad Institute Genome Sequencing Center for Infectious Disease"/>
            <person name="Wu L."/>
            <person name="Ma J."/>
        </authorList>
    </citation>
    <scope>NUCLEOTIDE SEQUENCE [LARGE SCALE GENOMIC DNA]</scope>
    <source>
        <strain evidence="3">JCM 3325</strain>
    </source>
</reference>
<keyword evidence="3" id="KW-1185">Reference proteome</keyword>
<gene>
    <name evidence="2" type="ORF">GCM10010191_15420</name>
</gene>
<keyword evidence="1" id="KW-0472">Membrane</keyword>
<name>A0ABP5VR21_9ACTN</name>
<keyword evidence="1" id="KW-0812">Transmembrane</keyword>
<proteinExistence type="predicted"/>
<evidence type="ECO:0000256" key="1">
    <source>
        <dbReference type="SAM" id="Phobius"/>
    </source>
</evidence>